<keyword evidence="2 5" id="KW-0863">Zinc-finger</keyword>
<dbReference type="GO" id="GO:0003676">
    <property type="term" value="F:nucleic acid binding"/>
    <property type="evidence" value="ECO:0007669"/>
    <property type="project" value="InterPro"/>
</dbReference>
<dbReference type="InterPro" id="IPR001222">
    <property type="entry name" value="Znf_TFIIS"/>
</dbReference>
<dbReference type="GO" id="GO:0006351">
    <property type="term" value="P:DNA-templated transcription"/>
    <property type="evidence" value="ECO:0007669"/>
    <property type="project" value="InterPro"/>
</dbReference>
<dbReference type="SUPFAM" id="SSF57783">
    <property type="entry name" value="Zinc beta-ribbon"/>
    <property type="match status" value="1"/>
</dbReference>
<keyword evidence="8" id="KW-1185">Reference proteome</keyword>
<evidence type="ECO:0000256" key="2">
    <source>
        <dbReference type="ARBA" id="ARBA00022771"/>
    </source>
</evidence>
<evidence type="ECO:0000256" key="5">
    <source>
        <dbReference type="PROSITE-ProRule" id="PRU00472"/>
    </source>
</evidence>
<reference evidence="7" key="1">
    <citation type="submission" date="2022-05" db="EMBL/GenBank/DDBJ databases">
        <title>A multi-omics perspective on studying reproductive biology in Daphnia sinensis.</title>
        <authorList>
            <person name="Jia J."/>
        </authorList>
    </citation>
    <scope>NUCLEOTIDE SEQUENCE</scope>
    <source>
        <strain evidence="7">WSL</strain>
    </source>
</reference>
<evidence type="ECO:0000256" key="3">
    <source>
        <dbReference type="ARBA" id="ARBA00022833"/>
    </source>
</evidence>
<dbReference type="EMBL" id="WJBH02000290">
    <property type="protein sequence ID" value="KAI9549625.1"/>
    <property type="molecule type" value="Genomic_DNA"/>
</dbReference>
<keyword evidence="1" id="KW-0479">Metal-binding</keyword>
<name>A0AAD5KSX1_9CRUS</name>
<dbReference type="AlphaFoldDB" id="A0AAD5KSX1"/>
<keyword evidence="3" id="KW-0862">Zinc</keyword>
<dbReference type="PANTHER" id="PTHR11477">
    <property type="entry name" value="TRANSCRIPTION FACTOR S-II ZINC FINGER DOMAIN-CONTAINING PROTEIN"/>
    <property type="match status" value="1"/>
</dbReference>
<dbReference type="GO" id="GO:0008270">
    <property type="term" value="F:zinc ion binding"/>
    <property type="evidence" value="ECO:0007669"/>
    <property type="project" value="UniProtKB-KW"/>
</dbReference>
<dbReference type="Pfam" id="PF01096">
    <property type="entry name" value="Zn_ribbon_TFIIS"/>
    <property type="match status" value="1"/>
</dbReference>
<dbReference type="Gene3D" id="2.20.25.10">
    <property type="match status" value="1"/>
</dbReference>
<dbReference type="PROSITE" id="PS00466">
    <property type="entry name" value="ZF_TFIIS_1"/>
    <property type="match status" value="1"/>
</dbReference>
<gene>
    <name evidence="7" type="ORF">GHT06_003811</name>
</gene>
<evidence type="ECO:0000259" key="6">
    <source>
        <dbReference type="PROSITE" id="PS51133"/>
    </source>
</evidence>
<dbReference type="Proteomes" id="UP000820818">
    <property type="component" value="Unassembled WGS sequence"/>
</dbReference>
<comment type="caution">
    <text evidence="7">The sequence shown here is derived from an EMBL/GenBank/DDBJ whole genome shotgun (WGS) entry which is preliminary data.</text>
</comment>
<accession>A0AAD5KSX1</accession>
<evidence type="ECO:0000313" key="8">
    <source>
        <dbReference type="Proteomes" id="UP000820818"/>
    </source>
</evidence>
<dbReference type="SMART" id="SM00440">
    <property type="entry name" value="ZnF_C2C2"/>
    <property type="match status" value="1"/>
</dbReference>
<dbReference type="PROSITE" id="PS51133">
    <property type="entry name" value="ZF_TFIIS_2"/>
    <property type="match status" value="1"/>
</dbReference>
<dbReference type="PANTHER" id="PTHR11477:SF0">
    <property type="entry name" value="IP08861P-RELATED"/>
    <property type="match status" value="1"/>
</dbReference>
<proteinExistence type="predicted"/>
<feature type="domain" description="TFIIS-type" evidence="6">
    <location>
        <begin position="123"/>
        <end position="163"/>
    </location>
</feature>
<sequence length="164" mass="19002">MKGNMAKLGETTQAVDVTARRRGLRLLAKCVSGPKAQLLEREIFIATGENWTEYRNLVWSRFNNLQRNDTLRIDFETGKVGEEASLKCHTKTWPSRSCGERERIYWENPLRSQAEDLTKYATDAFQCYKCKSRKCLYTQVQTRSADEPMTTRVKCLHCGHGWKC</sequence>
<dbReference type="CDD" id="cd13749">
    <property type="entry name" value="Zn-ribbon_TFIIS"/>
    <property type="match status" value="1"/>
</dbReference>
<keyword evidence="4" id="KW-0539">Nucleus</keyword>
<organism evidence="7 8">
    <name type="scientific">Daphnia sinensis</name>
    <dbReference type="NCBI Taxonomy" id="1820382"/>
    <lineage>
        <taxon>Eukaryota</taxon>
        <taxon>Metazoa</taxon>
        <taxon>Ecdysozoa</taxon>
        <taxon>Arthropoda</taxon>
        <taxon>Crustacea</taxon>
        <taxon>Branchiopoda</taxon>
        <taxon>Diplostraca</taxon>
        <taxon>Cladocera</taxon>
        <taxon>Anomopoda</taxon>
        <taxon>Daphniidae</taxon>
        <taxon>Daphnia</taxon>
        <taxon>Daphnia similis group</taxon>
    </lineage>
</organism>
<evidence type="ECO:0000256" key="4">
    <source>
        <dbReference type="ARBA" id="ARBA00023242"/>
    </source>
</evidence>
<evidence type="ECO:0000256" key="1">
    <source>
        <dbReference type="ARBA" id="ARBA00022723"/>
    </source>
</evidence>
<evidence type="ECO:0000313" key="7">
    <source>
        <dbReference type="EMBL" id="KAI9549625.1"/>
    </source>
</evidence>
<dbReference type="GO" id="GO:0005634">
    <property type="term" value="C:nucleus"/>
    <property type="evidence" value="ECO:0007669"/>
    <property type="project" value="TreeGrafter"/>
</dbReference>
<protein>
    <submittedName>
        <fullName evidence="7">Unmed protein product</fullName>
    </submittedName>
</protein>